<proteinExistence type="predicted"/>
<keyword evidence="3" id="KW-1185">Reference proteome</keyword>
<organism evidence="2 3">
    <name type="scientific">Tulasnella calospora MUT 4182</name>
    <dbReference type="NCBI Taxonomy" id="1051891"/>
    <lineage>
        <taxon>Eukaryota</taxon>
        <taxon>Fungi</taxon>
        <taxon>Dikarya</taxon>
        <taxon>Basidiomycota</taxon>
        <taxon>Agaricomycotina</taxon>
        <taxon>Agaricomycetes</taxon>
        <taxon>Cantharellales</taxon>
        <taxon>Tulasnellaceae</taxon>
        <taxon>Tulasnella</taxon>
    </lineage>
</organism>
<dbReference type="Proteomes" id="UP000054248">
    <property type="component" value="Unassembled WGS sequence"/>
</dbReference>
<protein>
    <submittedName>
        <fullName evidence="2">Uncharacterized protein</fullName>
    </submittedName>
</protein>
<evidence type="ECO:0000313" key="2">
    <source>
        <dbReference type="EMBL" id="KIO22655.1"/>
    </source>
</evidence>
<name>A0A0C3Q2H2_9AGAM</name>
<reference evidence="2 3" key="1">
    <citation type="submission" date="2014-04" db="EMBL/GenBank/DDBJ databases">
        <authorList>
            <consortium name="DOE Joint Genome Institute"/>
            <person name="Kuo A."/>
            <person name="Girlanda M."/>
            <person name="Perotto S."/>
            <person name="Kohler A."/>
            <person name="Nagy L.G."/>
            <person name="Floudas D."/>
            <person name="Copeland A."/>
            <person name="Barry K.W."/>
            <person name="Cichocki N."/>
            <person name="Veneault-Fourrey C."/>
            <person name="LaButti K."/>
            <person name="Lindquist E.A."/>
            <person name="Lipzen A."/>
            <person name="Lundell T."/>
            <person name="Morin E."/>
            <person name="Murat C."/>
            <person name="Sun H."/>
            <person name="Tunlid A."/>
            <person name="Henrissat B."/>
            <person name="Grigoriev I.V."/>
            <person name="Hibbett D.S."/>
            <person name="Martin F."/>
            <person name="Nordberg H.P."/>
            <person name="Cantor M.N."/>
            <person name="Hua S.X."/>
        </authorList>
    </citation>
    <scope>NUCLEOTIDE SEQUENCE [LARGE SCALE GENOMIC DNA]</scope>
    <source>
        <strain evidence="2 3">MUT 4182</strain>
    </source>
</reference>
<evidence type="ECO:0000256" key="1">
    <source>
        <dbReference type="SAM" id="MobiDB-lite"/>
    </source>
</evidence>
<reference evidence="3" key="2">
    <citation type="submission" date="2015-01" db="EMBL/GenBank/DDBJ databases">
        <title>Evolutionary Origins and Diversification of the Mycorrhizal Mutualists.</title>
        <authorList>
            <consortium name="DOE Joint Genome Institute"/>
            <consortium name="Mycorrhizal Genomics Consortium"/>
            <person name="Kohler A."/>
            <person name="Kuo A."/>
            <person name="Nagy L.G."/>
            <person name="Floudas D."/>
            <person name="Copeland A."/>
            <person name="Barry K.W."/>
            <person name="Cichocki N."/>
            <person name="Veneault-Fourrey C."/>
            <person name="LaButti K."/>
            <person name="Lindquist E.A."/>
            <person name="Lipzen A."/>
            <person name="Lundell T."/>
            <person name="Morin E."/>
            <person name="Murat C."/>
            <person name="Riley R."/>
            <person name="Ohm R."/>
            <person name="Sun H."/>
            <person name="Tunlid A."/>
            <person name="Henrissat B."/>
            <person name="Grigoriev I.V."/>
            <person name="Hibbett D.S."/>
            <person name="Martin F."/>
        </authorList>
    </citation>
    <scope>NUCLEOTIDE SEQUENCE [LARGE SCALE GENOMIC DNA]</scope>
    <source>
        <strain evidence="3">MUT 4182</strain>
    </source>
</reference>
<feature type="region of interest" description="Disordered" evidence="1">
    <location>
        <begin position="1"/>
        <end position="81"/>
    </location>
</feature>
<dbReference type="HOGENOM" id="CLU_2575597_0_0_1"/>
<evidence type="ECO:0000313" key="3">
    <source>
        <dbReference type="Proteomes" id="UP000054248"/>
    </source>
</evidence>
<dbReference type="AlphaFoldDB" id="A0A0C3Q2H2"/>
<dbReference type="EMBL" id="KN823104">
    <property type="protein sequence ID" value="KIO22655.1"/>
    <property type="molecule type" value="Genomic_DNA"/>
</dbReference>
<sequence>MSSEPVSPVKRRALASQEQSNAEEGEDIPQAPMTDTNRGAGLWGDGVVLVPRPATPGTSRAEGIDDSKEEIEDSKKENPAS</sequence>
<accession>A0A0C3Q2H2</accession>
<gene>
    <name evidence="2" type="ORF">M407DRAFT_245084</name>
</gene>